<evidence type="ECO:0000313" key="8">
    <source>
        <dbReference type="EMBL" id="AMD85203.1"/>
    </source>
</evidence>
<evidence type="ECO:0000256" key="5">
    <source>
        <dbReference type="ARBA" id="ARBA00023239"/>
    </source>
</evidence>
<comment type="function">
    <text evidence="7">Functions as a peptidoglycan terminase that cleaves nascent peptidoglycan strands endolytically to terminate their elongation.</text>
</comment>
<keyword evidence="6 7" id="KW-0961">Cell wall biogenesis/degradation</keyword>
<protein>
    <recommendedName>
        <fullName evidence="7">Endolytic murein transglycosylase</fullName>
        <ecNumber evidence="7">4.2.2.29</ecNumber>
    </recommendedName>
    <alternativeName>
        <fullName evidence="7">Peptidoglycan lytic transglycosylase</fullName>
    </alternativeName>
    <alternativeName>
        <fullName evidence="7">Peptidoglycan polymerization terminase</fullName>
    </alternativeName>
</protein>
<dbReference type="EC" id="4.2.2.29" evidence="7"/>
<keyword evidence="9" id="KW-1185">Reference proteome</keyword>
<evidence type="ECO:0000256" key="6">
    <source>
        <dbReference type="ARBA" id="ARBA00023316"/>
    </source>
</evidence>
<dbReference type="GO" id="GO:0016829">
    <property type="term" value="F:lyase activity"/>
    <property type="evidence" value="ECO:0007669"/>
    <property type="project" value="UniProtKB-KW"/>
</dbReference>
<dbReference type="PANTHER" id="PTHR30518">
    <property type="entry name" value="ENDOLYTIC MUREIN TRANSGLYCOSYLASE"/>
    <property type="match status" value="1"/>
</dbReference>
<dbReference type="Proteomes" id="UP000065822">
    <property type="component" value="Chromosome"/>
</dbReference>
<dbReference type="InterPro" id="IPR003770">
    <property type="entry name" value="MLTG-like"/>
</dbReference>
<dbReference type="Gene3D" id="3.30.160.60">
    <property type="entry name" value="Classic Zinc Finger"/>
    <property type="match status" value="1"/>
</dbReference>
<evidence type="ECO:0000256" key="4">
    <source>
        <dbReference type="ARBA" id="ARBA00023136"/>
    </source>
</evidence>
<dbReference type="EMBL" id="CP014227">
    <property type="protein sequence ID" value="AMD85203.1"/>
    <property type="molecule type" value="Genomic_DNA"/>
</dbReference>
<dbReference type="NCBIfam" id="TIGR00247">
    <property type="entry name" value="endolytic transglycosylase MltG"/>
    <property type="match status" value="1"/>
</dbReference>
<evidence type="ECO:0000256" key="3">
    <source>
        <dbReference type="ARBA" id="ARBA00022989"/>
    </source>
</evidence>
<keyword evidence="2 7" id="KW-0812">Transmembrane</keyword>
<keyword evidence="1 7" id="KW-1003">Cell membrane</keyword>
<feature type="site" description="Important for catalytic activity" evidence="7">
    <location>
        <position position="212"/>
    </location>
</feature>
<sequence length="342" mass="39156">MFKKILITIIILLILGGGYWAYSALLRSNTAFNEKEVVLYISTGSDFSDVMHKLTPLLKDRIGFELIAKQRGYTTNVKAGKYIIKRGDSNITIIRTLRNGNSPVKVRFNNQERIEDLAGRIAEQIEPDSIALLQSFLEPTFLKDNGFTPETAIAMYIPNTYEFYWNTSATEFRDRILKEYQRFWTEERKTKAATLGLTPVQVSTLASIIQKETSKKEELPRIAGVYINRLREGMNLGADPTAIFAMKQYTGNYNLVIKRVNGTHTSVDNPYNTYKYAGLPPGPITMPDITAIDAVLNAEQHDYLYFAADPERFGYHNFARTFEQHRIFAKKYWNWANEKGVK</sequence>
<keyword evidence="5 7" id="KW-0456">Lyase</keyword>
<organism evidence="8 9">
    <name type="scientific">Capnocytophaga haemolytica</name>
    <dbReference type="NCBI Taxonomy" id="45243"/>
    <lineage>
        <taxon>Bacteria</taxon>
        <taxon>Pseudomonadati</taxon>
        <taxon>Bacteroidota</taxon>
        <taxon>Flavobacteriia</taxon>
        <taxon>Flavobacteriales</taxon>
        <taxon>Flavobacteriaceae</taxon>
        <taxon>Capnocytophaga</taxon>
    </lineage>
</organism>
<evidence type="ECO:0000256" key="7">
    <source>
        <dbReference type="HAMAP-Rule" id="MF_02065"/>
    </source>
</evidence>
<keyword evidence="3 7" id="KW-1133">Transmembrane helix</keyword>
<dbReference type="Pfam" id="PF02618">
    <property type="entry name" value="YceG"/>
    <property type="match status" value="1"/>
</dbReference>
<reference evidence="8 9" key="1">
    <citation type="submission" date="2016-02" db="EMBL/GenBank/DDBJ databases">
        <authorList>
            <person name="Holder M.E."/>
            <person name="Ajami N.J."/>
            <person name="Petrosino J.F."/>
        </authorList>
    </citation>
    <scope>NUCLEOTIDE SEQUENCE [LARGE SCALE GENOMIC DNA]</scope>
    <source>
        <strain evidence="8 9">CCUG 32990</strain>
    </source>
</reference>
<evidence type="ECO:0000256" key="2">
    <source>
        <dbReference type="ARBA" id="ARBA00022692"/>
    </source>
</evidence>
<dbReference type="PANTHER" id="PTHR30518:SF2">
    <property type="entry name" value="ENDOLYTIC MUREIN TRANSGLYCOSYLASE"/>
    <property type="match status" value="1"/>
</dbReference>
<comment type="catalytic activity">
    <reaction evidence="7">
        <text>a peptidoglycan chain = a peptidoglycan chain with N-acetyl-1,6-anhydromuramyl-[peptide] at the reducing end + a peptidoglycan chain with N-acetylglucosamine at the non-reducing end.</text>
        <dbReference type="EC" id="4.2.2.29"/>
    </reaction>
</comment>
<name>A0ABN4KF91_9FLAO</name>
<dbReference type="Gene3D" id="3.30.1490.480">
    <property type="entry name" value="Endolytic murein transglycosylase"/>
    <property type="match status" value="1"/>
</dbReference>
<dbReference type="CDD" id="cd08010">
    <property type="entry name" value="MltG_like"/>
    <property type="match status" value="1"/>
</dbReference>
<dbReference type="HAMAP" id="MF_02065">
    <property type="entry name" value="MltG"/>
    <property type="match status" value="1"/>
</dbReference>
<accession>A0ABN4KF91</accession>
<evidence type="ECO:0000313" key="9">
    <source>
        <dbReference type="Proteomes" id="UP000065822"/>
    </source>
</evidence>
<comment type="similarity">
    <text evidence="7">Belongs to the transglycosylase MltG family.</text>
</comment>
<gene>
    <name evidence="7" type="primary">mltG</name>
    <name evidence="8" type="ORF">AXF12_06580</name>
</gene>
<keyword evidence="4 7" id="KW-0472">Membrane</keyword>
<dbReference type="RefSeq" id="WP_066429383.1">
    <property type="nucleotide sequence ID" value="NZ_CP014227.1"/>
</dbReference>
<evidence type="ECO:0000256" key="1">
    <source>
        <dbReference type="ARBA" id="ARBA00022475"/>
    </source>
</evidence>
<proteinExistence type="inferred from homology"/>